<dbReference type="GO" id="GO:0016757">
    <property type="term" value="F:glycosyltransferase activity"/>
    <property type="evidence" value="ECO:0007669"/>
    <property type="project" value="UniProtKB-KW"/>
</dbReference>
<evidence type="ECO:0000313" key="9">
    <source>
        <dbReference type="EMBL" id="RED65543.1"/>
    </source>
</evidence>
<dbReference type="OrthoDB" id="9758855at2"/>
<name>A0A3D9IUR2_9BACL</name>
<keyword evidence="2" id="KW-0328">Glycosyltransferase</keyword>
<evidence type="ECO:0000259" key="8">
    <source>
        <dbReference type="Pfam" id="PF03636"/>
    </source>
</evidence>
<sequence>MSWMLEEQGFNPDKITTNGNKFIIGNGAMGYRGTLEEYTKEQLTACTLAGLYDKVGDRWREPINAPNGLSTRFVCDGEPLSLLSAAYESHDQTLNIRNATFRRRTIFKAAEGNLIDISSQRFVSMEHLDLIATRIEFKCSKDCEMLVQTGIDGEVWDINGPHLESFVADERDGVLELSAVTHELKQTVSVAETIVWEGMTGQGIIKDGASIYRTSLVYCKAGTSYSFVKYFAVNFGDHRESVAKKSLTRVLEARLDSYETHLLRHETHWERKWELSDVRIEGDEEAQFALRYSIYQLHVIAPTLSEKVSIPARGLSGQVYKGAVFWDTEMFMLPFFLHSQPEVARNLVMYRIHTLDGARRKAEEYGYRGAYYAWESQDTGDDACTLFNITDVFTNRPMRTYFRDKQIHISADAAHGIWQYHEFTGDDSVLVDGGAEVILECARFFYSYSYYKEDKRRFEMLDVTGPDEYHERVNNNAFTNALVGQTLDIALQTAELLRVKHPEAYEALIAKLDFGNDLDNLGKMLSGLYMPQPDPLTKIIEQFDGYSKLEDVDLATLKSRILNKNEYLGGGNGLATTTRILKQADVVLMLHLFKGRYSREVKKANWEYYEPRTEHGSSLSSCIYALVASDIGYADWAYEYFMRTATIDLTGESKQYVGTLYIGGTHPAANGGAWMAAILGFAGLHLDQGVVNLNPSLPGRWSSMSFAVQVRGQSFRISVSGTETSILSNAGNSSAQAFRIGSEERMLKPGDGFSCRISGNEGGGELAG</sequence>
<dbReference type="InterPro" id="IPR017045">
    <property type="entry name" value="Malt_Pase/Glycosyl_Hdrlase"/>
</dbReference>
<evidence type="ECO:0000256" key="3">
    <source>
        <dbReference type="ARBA" id="ARBA00022679"/>
    </source>
</evidence>
<protein>
    <submittedName>
        <fullName evidence="9">Trehalose/maltose hydrolase-like predicted phosphorylase</fullName>
    </submittedName>
</protein>
<comment type="similarity">
    <text evidence="1">Belongs to the glycosyl hydrolase 65 family.</text>
</comment>
<feature type="active site" description="Proton donor" evidence="4">
    <location>
        <position position="468"/>
    </location>
</feature>
<dbReference type="GO" id="GO:0004553">
    <property type="term" value="F:hydrolase activity, hydrolyzing O-glycosyl compounds"/>
    <property type="evidence" value="ECO:0007669"/>
    <property type="project" value="TreeGrafter"/>
</dbReference>
<feature type="domain" description="Glycoside hydrolase family 65 N-terminal" evidence="8">
    <location>
        <begin position="7"/>
        <end position="233"/>
    </location>
</feature>
<feature type="domain" description="Glycoside hydrolase family 65 C-terminal" evidence="7">
    <location>
        <begin position="686"/>
        <end position="732"/>
    </location>
</feature>
<gene>
    <name evidence="9" type="ORF">DFP95_10131</name>
</gene>
<evidence type="ECO:0000313" key="10">
    <source>
        <dbReference type="Proteomes" id="UP000256869"/>
    </source>
</evidence>
<dbReference type="InterPro" id="IPR005195">
    <property type="entry name" value="Glyco_hydro_65_M"/>
</dbReference>
<dbReference type="GO" id="GO:0005975">
    <property type="term" value="P:carbohydrate metabolic process"/>
    <property type="evidence" value="ECO:0007669"/>
    <property type="project" value="InterPro"/>
</dbReference>
<dbReference type="InterPro" id="IPR005194">
    <property type="entry name" value="Glyco_hydro_65_C"/>
</dbReference>
<dbReference type="PANTHER" id="PTHR11051">
    <property type="entry name" value="GLYCOSYL HYDROLASE-RELATED"/>
    <property type="match status" value="1"/>
</dbReference>
<dbReference type="PIRSF" id="PIRSF036289">
    <property type="entry name" value="Glycosyl_hydrolase_malt_phosph"/>
    <property type="match status" value="1"/>
</dbReference>
<dbReference type="Gene3D" id="2.70.98.40">
    <property type="entry name" value="Glycoside hydrolase, family 65, N-terminal domain"/>
    <property type="match status" value="1"/>
</dbReference>
<dbReference type="PANTHER" id="PTHR11051:SF8">
    <property type="entry name" value="PROTEIN-GLUCOSYLGALACTOSYLHYDROXYLYSINE GLUCOSIDASE"/>
    <property type="match status" value="1"/>
</dbReference>
<dbReference type="Pfam" id="PF03636">
    <property type="entry name" value="Glyco_hydro_65N"/>
    <property type="match status" value="1"/>
</dbReference>
<dbReference type="EMBL" id="QRDY01000001">
    <property type="protein sequence ID" value="RED65543.1"/>
    <property type="molecule type" value="Genomic_DNA"/>
</dbReference>
<keyword evidence="3" id="KW-0808">Transferase</keyword>
<keyword evidence="10" id="KW-1185">Reference proteome</keyword>
<reference evidence="9 10" key="1">
    <citation type="submission" date="2018-07" db="EMBL/GenBank/DDBJ databases">
        <title>Genomic Encyclopedia of Type Strains, Phase III (KMG-III): the genomes of soil and plant-associated and newly described type strains.</title>
        <authorList>
            <person name="Whitman W."/>
        </authorList>
    </citation>
    <scope>NUCLEOTIDE SEQUENCE [LARGE SCALE GENOMIC DNA]</scope>
    <source>
        <strain evidence="9 10">CECT 8236</strain>
    </source>
</reference>
<keyword evidence="9" id="KW-0378">Hydrolase</keyword>
<feature type="domain" description="Glycoside hydrolase family 65 central catalytic" evidence="6">
    <location>
        <begin position="291"/>
        <end position="674"/>
    </location>
</feature>
<evidence type="ECO:0000256" key="2">
    <source>
        <dbReference type="ARBA" id="ARBA00022676"/>
    </source>
</evidence>
<dbReference type="Pfam" id="PF03633">
    <property type="entry name" value="Glyco_hydro_65C"/>
    <property type="match status" value="1"/>
</dbReference>
<evidence type="ECO:0000259" key="7">
    <source>
        <dbReference type="Pfam" id="PF03633"/>
    </source>
</evidence>
<dbReference type="SUPFAM" id="SSF74650">
    <property type="entry name" value="Galactose mutarotase-like"/>
    <property type="match status" value="1"/>
</dbReference>
<dbReference type="Proteomes" id="UP000256869">
    <property type="component" value="Unassembled WGS sequence"/>
</dbReference>
<dbReference type="Gene3D" id="1.50.10.10">
    <property type="match status" value="1"/>
</dbReference>
<dbReference type="InterPro" id="IPR011013">
    <property type="entry name" value="Gal_mutarotase_sf_dom"/>
</dbReference>
<dbReference type="InterPro" id="IPR037018">
    <property type="entry name" value="GH65_N"/>
</dbReference>
<proteinExistence type="inferred from homology"/>
<comment type="caution">
    <text evidence="9">The sequence shown here is derived from an EMBL/GenBank/DDBJ whole genome shotgun (WGS) entry which is preliminary data.</text>
</comment>
<dbReference type="InterPro" id="IPR008928">
    <property type="entry name" value="6-hairpin_glycosidase_sf"/>
</dbReference>
<evidence type="ECO:0000259" key="6">
    <source>
        <dbReference type="Pfam" id="PF03632"/>
    </source>
</evidence>
<dbReference type="Pfam" id="PF03632">
    <property type="entry name" value="Glyco_hydro_65m"/>
    <property type="match status" value="1"/>
</dbReference>
<evidence type="ECO:0000256" key="1">
    <source>
        <dbReference type="ARBA" id="ARBA00006768"/>
    </source>
</evidence>
<accession>A0A3D9IUR2</accession>
<dbReference type="InterPro" id="IPR005196">
    <property type="entry name" value="Glyco_hydro_65_N"/>
</dbReference>
<dbReference type="Gene3D" id="2.60.420.10">
    <property type="entry name" value="Maltose phosphorylase, domain 3"/>
    <property type="match status" value="1"/>
</dbReference>
<dbReference type="InterPro" id="IPR012341">
    <property type="entry name" value="6hp_glycosidase-like_sf"/>
</dbReference>
<dbReference type="SUPFAM" id="SSF48208">
    <property type="entry name" value="Six-hairpin glycosidases"/>
    <property type="match status" value="1"/>
</dbReference>
<organism evidence="9 10">
    <name type="scientific">Cohnella lupini</name>
    <dbReference type="NCBI Taxonomy" id="1294267"/>
    <lineage>
        <taxon>Bacteria</taxon>
        <taxon>Bacillati</taxon>
        <taxon>Bacillota</taxon>
        <taxon>Bacilli</taxon>
        <taxon>Bacillales</taxon>
        <taxon>Paenibacillaceae</taxon>
        <taxon>Cohnella</taxon>
    </lineage>
</organism>
<dbReference type="AlphaFoldDB" id="A0A3D9IUR2"/>
<feature type="binding site" evidence="5">
    <location>
        <begin position="582"/>
        <end position="583"/>
    </location>
    <ligand>
        <name>substrate</name>
    </ligand>
</feature>
<dbReference type="GO" id="GO:0030246">
    <property type="term" value="F:carbohydrate binding"/>
    <property type="evidence" value="ECO:0007669"/>
    <property type="project" value="InterPro"/>
</dbReference>
<feature type="binding site" evidence="5">
    <location>
        <begin position="326"/>
        <end position="327"/>
    </location>
    <ligand>
        <name>substrate</name>
    </ligand>
</feature>
<evidence type="ECO:0000256" key="4">
    <source>
        <dbReference type="PIRSR" id="PIRSR036289-50"/>
    </source>
</evidence>
<evidence type="ECO:0000256" key="5">
    <source>
        <dbReference type="PIRSR" id="PIRSR036289-51"/>
    </source>
</evidence>